<dbReference type="STRING" id="1686286.GCA_900092335_00466"/>
<organism evidence="2 3">
    <name type="scientific">Corynebacterium phoceense</name>
    <dbReference type="NCBI Taxonomy" id="1686286"/>
    <lineage>
        <taxon>Bacteria</taxon>
        <taxon>Bacillati</taxon>
        <taxon>Actinomycetota</taxon>
        <taxon>Actinomycetes</taxon>
        <taxon>Mycobacteriales</taxon>
        <taxon>Corynebacteriaceae</taxon>
        <taxon>Corynebacterium</taxon>
    </lineage>
</organism>
<dbReference type="AlphaFoldDB" id="A0A540RAE8"/>
<dbReference type="Proteomes" id="UP000318080">
    <property type="component" value="Unassembled WGS sequence"/>
</dbReference>
<evidence type="ECO:0000256" key="1">
    <source>
        <dbReference type="SAM" id="MobiDB-lite"/>
    </source>
</evidence>
<protein>
    <submittedName>
        <fullName evidence="2">Uncharacterized protein</fullName>
    </submittedName>
</protein>
<dbReference type="EMBL" id="VHIR01000002">
    <property type="protein sequence ID" value="TQE44374.1"/>
    <property type="molecule type" value="Genomic_DNA"/>
</dbReference>
<feature type="compositionally biased region" description="Polar residues" evidence="1">
    <location>
        <begin position="25"/>
        <end position="37"/>
    </location>
</feature>
<feature type="region of interest" description="Disordered" evidence="1">
    <location>
        <begin position="23"/>
        <end position="48"/>
    </location>
</feature>
<gene>
    <name evidence="2" type="ORF">EJK80_01955</name>
</gene>
<reference evidence="2 3" key="1">
    <citation type="submission" date="2019-06" db="EMBL/GenBank/DDBJ databases">
        <title>Draft genome of C. phoceense Strain 272.</title>
        <authorList>
            <person name="Pacheco L.G.C."/>
            <person name="Barberis C.M."/>
            <person name="Almuzara M.N."/>
            <person name="Traglia G.M."/>
            <person name="Santos C.S."/>
            <person name="Rocha D.J.P.G."/>
            <person name="Aguiar E.R.G.R."/>
            <person name="Vay C.A."/>
        </authorList>
    </citation>
    <scope>NUCLEOTIDE SEQUENCE [LARGE SCALE GENOMIC DNA]</scope>
    <source>
        <strain evidence="2 3">272</strain>
    </source>
</reference>
<sequence>MGRILLLVLIVVAVILVWKAFGPGTWNNNRKNVQGPATPQIKGPDDDENFLWELDKKRFKERRAREREQKKNEDEK</sequence>
<proteinExistence type="predicted"/>
<evidence type="ECO:0000313" key="3">
    <source>
        <dbReference type="Proteomes" id="UP000318080"/>
    </source>
</evidence>
<dbReference type="RefSeq" id="WP_066489764.1">
    <property type="nucleotide sequence ID" value="NZ_JADPQA010000004.1"/>
</dbReference>
<comment type="caution">
    <text evidence="2">The sequence shown here is derived from an EMBL/GenBank/DDBJ whole genome shotgun (WGS) entry which is preliminary data.</text>
</comment>
<evidence type="ECO:0000313" key="2">
    <source>
        <dbReference type="EMBL" id="TQE44374.1"/>
    </source>
</evidence>
<accession>A0A540RAE8</accession>
<name>A0A540RAE8_9CORY</name>
<dbReference type="GeneID" id="79851812"/>
<keyword evidence="3" id="KW-1185">Reference proteome</keyword>